<evidence type="ECO:0000313" key="5">
    <source>
        <dbReference type="EMBL" id="MBB5327864.1"/>
    </source>
</evidence>
<dbReference type="InterPro" id="IPR009057">
    <property type="entry name" value="Homeodomain-like_sf"/>
</dbReference>
<dbReference type="PANTHER" id="PTHR46796">
    <property type="entry name" value="HTH-TYPE TRANSCRIPTIONAL ACTIVATOR RHAS-RELATED"/>
    <property type="match status" value="1"/>
</dbReference>
<dbReference type="InterPro" id="IPR050204">
    <property type="entry name" value="AraC_XylS_family_regulators"/>
</dbReference>
<accession>A0A9X0U315</accession>
<evidence type="ECO:0000256" key="2">
    <source>
        <dbReference type="ARBA" id="ARBA00023125"/>
    </source>
</evidence>
<dbReference type="InterPro" id="IPR018060">
    <property type="entry name" value="HTH_AraC"/>
</dbReference>
<dbReference type="InterPro" id="IPR018062">
    <property type="entry name" value="HTH_AraC-typ_CS"/>
</dbReference>
<dbReference type="PRINTS" id="PR00032">
    <property type="entry name" value="HTHARAC"/>
</dbReference>
<dbReference type="GO" id="GO:0003700">
    <property type="term" value="F:DNA-binding transcription factor activity"/>
    <property type="evidence" value="ECO:0007669"/>
    <property type="project" value="InterPro"/>
</dbReference>
<sequence length="110" mass="12171">MSKLAETCGLSVSHFARCFRTTFGIPVHRYVVQERIEAAKRMLLDPGNSLTQIALETGFSDQAAFGRTFGSLVGLTPAKWRKERLYATVQQSAPIMDGIELHQEVAGTTR</sequence>
<dbReference type="Proteomes" id="UP000535182">
    <property type="component" value="Unassembled WGS sequence"/>
</dbReference>
<keyword evidence="6" id="KW-1185">Reference proteome</keyword>
<keyword evidence="2" id="KW-0238">DNA-binding</keyword>
<dbReference type="EMBL" id="JACHEB010000003">
    <property type="protein sequence ID" value="MBB5327864.1"/>
    <property type="molecule type" value="Genomic_DNA"/>
</dbReference>
<gene>
    <name evidence="5" type="ORF">HDF14_001470</name>
</gene>
<comment type="caution">
    <text evidence="5">The sequence shown here is derived from an EMBL/GenBank/DDBJ whole genome shotgun (WGS) entry which is preliminary data.</text>
</comment>
<dbReference type="Pfam" id="PF12833">
    <property type="entry name" value="HTH_18"/>
    <property type="match status" value="1"/>
</dbReference>
<organism evidence="5 6">
    <name type="scientific">Tunturiibacter gelidiferens</name>
    <dbReference type="NCBI Taxonomy" id="3069689"/>
    <lineage>
        <taxon>Bacteria</taxon>
        <taxon>Pseudomonadati</taxon>
        <taxon>Acidobacteriota</taxon>
        <taxon>Terriglobia</taxon>
        <taxon>Terriglobales</taxon>
        <taxon>Acidobacteriaceae</taxon>
        <taxon>Tunturiibacter</taxon>
    </lineage>
</organism>
<keyword evidence="1" id="KW-0805">Transcription regulation</keyword>
<keyword evidence="3" id="KW-0804">Transcription</keyword>
<name>A0A9X0U315_9BACT</name>
<evidence type="ECO:0000256" key="3">
    <source>
        <dbReference type="ARBA" id="ARBA00023163"/>
    </source>
</evidence>
<evidence type="ECO:0000256" key="1">
    <source>
        <dbReference type="ARBA" id="ARBA00023015"/>
    </source>
</evidence>
<dbReference type="PANTHER" id="PTHR46796:SF6">
    <property type="entry name" value="ARAC SUBFAMILY"/>
    <property type="match status" value="1"/>
</dbReference>
<dbReference type="SMART" id="SM00342">
    <property type="entry name" value="HTH_ARAC"/>
    <property type="match status" value="1"/>
</dbReference>
<evidence type="ECO:0000313" key="6">
    <source>
        <dbReference type="Proteomes" id="UP000535182"/>
    </source>
</evidence>
<reference evidence="5 6" key="1">
    <citation type="submission" date="2020-08" db="EMBL/GenBank/DDBJ databases">
        <title>Genomic Encyclopedia of Type Strains, Phase IV (KMG-V): Genome sequencing to study the core and pangenomes of soil and plant-associated prokaryotes.</title>
        <authorList>
            <person name="Whitman W."/>
        </authorList>
    </citation>
    <scope>NUCLEOTIDE SEQUENCE [LARGE SCALE GENOMIC DNA]</scope>
    <source>
        <strain evidence="5 6">X5P2</strain>
    </source>
</reference>
<dbReference type="RefSeq" id="WP_183974933.1">
    <property type="nucleotide sequence ID" value="NZ_JACHEB010000003.1"/>
</dbReference>
<dbReference type="SUPFAM" id="SSF46689">
    <property type="entry name" value="Homeodomain-like"/>
    <property type="match status" value="2"/>
</dbReference>
<dbReference type="GO" id="GO:0043565">
    <property type="term" value="F:sequence-specific DNA binding"/>
    <property type="evidence" value="ECO:0007669"/>
    <property type="project" value="InterPro"/>
</dbReference>
<dbReference type="PROSITE" id="PS00041">
    <property type="entry name" value="HTH_ARAC_FAMILY_1"/>
    <property type="match status" value="1"/>
</dbReference>
<dbReference type="Gene3D" id="1.10.10.60">
    <property type="entry name" value="Homeodomain-like"/>
    <property type="match status" value="2"/>
</dbReference>
<feature type="domain" description="HTH araC/xylS-type" evidence="4">
    <location>
        <begin position="1"/>
        <end position="83"/>
    </location>
</feature>
<proteinExistence type="predicted"/>
<dbReference type="AlphaFoldDB" id="A0A9X0U315"/>
<evidence type="ECO:0000259" key="4">
    <source>
        <dbReference type="PROSITE" id="PS01124"/>
    </source>
</evidence>
<dbReference type="PROSITE" id="PS01124">
    <property type="entry name" value="HTH_ARAC_FAMILY_2"/>
    <property type="match status" value="1"/>
</dbReference>
<protein>
    <submittedName>
        <fullName evidence="5">AraC-like DNA-binding protein</fullName>
    </submittedName>
</protein>
<dbReference type="InterPro" id="IPR020449">
    <property type="entry name" value="Tscrpt_reg_AraC-type_HTH"/>
</dbReference>